<comment type="caution">
    <text evidence="2">The sequence shown here is derived from an EMBL/GenBank/DDBJ whole genome shotgun (WGS) entry which is preliminary data.</text>
</comment>
<gene>
    <name evidence="2" type="ORF">HJG60_012185</name>
</gene>
<reference evidence="2 3" key="1">
    <citation type="journal article" date="2020" name="Nature">
        <title>Six reference-quality genomes reveal evolution of bat adaptations.</title>
        <authorList>
            <person name="Jebb D."/>
            <person name="Huang Z."/>
            <person name="Pippel M."/>
            <person name="Hughes G.M."/>
            <person name="Lavrichenko K."/>
            <person name="Devanna P."/>
            <person name="Winkler S."/>
            <person name="Jermiin L.S."/>
            <person name="Skirmuntt E.C."/>
            <person name="Katzourakis A."/>
            <person name="Burkitt-Gray L."/>
            <person name="Ray D.A."/>
            <person name="Sullivan K.A.M."/>
            <person name="Roscito J.G."/>
            <person name="Kirilenko B.M."/>
            <person name="Davalos L.M."/>
            <person name="Corthals A.P."/>
            <person name="Power M.L."/>
            <person name="Jones G."/>
            <person name="Ransome R.D."/>
            <person name="Dechmann D.K.N."/>
            <person name="Locatelli A.G."/>
            <person name="Puechmaille S.J."/>
            <person name="Fedrigo O."/>
            <person name="Jarvis E.D."/>
            <person name="Hiller M."/>
            <person name="Vernes S.C."/>
            <person name="Myers E.W."/>
            <person name="Teeling E.C."/>
        </authorList>
    </citation>
    <scope>NUCLEOTIDE SEQUENCE [LARGE SCALE GENOMIC DNA]</scope>
    <source>
        <strain evidence="2">Bat1K_MPI-CBG_1</strain>
    </source>
</reference>
<name>A0A833ZE29_9CHIR</name>
<organism evidence="2 3">
    <name type="scientific">Phyllostomus discolor</name>
    <name type="common">pale spear-nosed bat</name>
    <dbReference type="NCBI Taxonomy" id="89673"/>
    <lineage>
        <taxon>Eukaryota</taxon>
        <taxon>Metazoa</taxon>
        <taxon>Chordata</taxon>
        <taxon>Craniata</taxon>
        <taxon>Vertebrata</taxon>
        <taxon>Euteleostomi</taxon>
        <taxon>Mammalia</taxon>
        <taxon>Eutheria</taxon>
        <taxon>Laurasiatheria</taxon>
        <taxon>Chiroptera</taxon>
        <taxon>Yangochiroptera</taxon>
        <taxon>Phyllostomidae</taxon>
        <taxon>Phyllostominae</taxon>
        <taxon>Phyllostomus</taxon>
    </lineage>
</organism>
<keyword evidence="1" id="KW-1133">Transmembrane helix</keyword>
<evidence type="ECO:0000313" key="3">
    <source>
        <dbReference type="Proteomes" id="UP000664940"/>
    </source>
</evidence>
<dbReference type="AlphaFoldDB" id="A0A833ZE29"/>
<feature type="transmembrane region" description="Helical" evidence="1">
    <location>
        <begin position="106"/>
        <end position="126"/>
    </location>
</feature>
<accession>A0A833ZE29</accession>
<keyword evidence="1" id="KW-0472">Membrane</keyword>
<feature type="transmembrane region" description="Helical" evidence="1">
    <location>
        <begin position="132"/>
        <end position="157"/>
    </location>
</feature>
<proteinExistence type="predicted"/>
<evidence type="ECO:0000256" key="1">
    <source>
        <dbReference type="SAM" id="Phobius"/>
    </source>
</evidence>
<keyword evidence="1" id="KW-0812">Transmembrane</keyword>
<feature type="transmembrane region" description="Helical" evidence="1">
    <location>
        <begin position="35"/>
        <end position="54"/>
    </location>
</feature>
<feature type="transmembrane region" description="Helical" evidence="1">
    <location>
        <begin position="12"/>
        <end position="28"/>
    </location>
</feature>
<dbReference type="Proteomes" id="UP000664940">
    <property type="component" value="Unassembled WGS sequence"/>
</dbReference>
<dbReference type="EMBL" id="JABVXQ010000009">
    <property type="protein sequence ID" value="KAF6090797.1"/>
    <property type="molecule type" value="Genomic_DNA"/>
</dbReference>
<feature type="transmembrane region" description="Helical" evidence="1">
    <location>
        <begin position="74"/>
        <end position="94"/>
    </location>
</feature>
<evidence type="ECO:0000313" key="2">
    <source>
        <dbReference type="EMBL" id="KAF6090797.1"/>
    </source>
</evidence>
<sequence length="178" mass="20556">MIMLQVSSFPKGWYFILSYFYFFLFLKCDLTVKSIYLYLNFFLLLFKYNCLHFHPTMPPTPPISASHPLTHPLWLSPCVLHMCSLMVPPIIPYYPSPSSSLITVRLFFISMSVVVFCLLVCFVGWFPLIGEIVWYFSFTAWLVSLSIMLSGSIQAVAKDRVSFFLLHSIPSCKCTIVF</sequence>
<protein>
    <submittedName>
        <fullName evidence="2">Uncharacterized protein</fullName>
    </submittedName>
</protein>